<dbReference type="GO" id="GO:0042802">
    <property type="term" value="F:identical protein binding"/>
    <property type="evidence" value="ECO:0007669"/>
    <property type="project" value="UniProtKB-ARBA"/>
</dbReference>
<dbReference type="RefSeq" id="WP_075067001.1">
    <property type="nucleotide sequence ID" value="NZ_LKAJ02000001.1"/>
</dbReference>
<evidence type="ECO:0000313" key="9">
    <source>
        <dbReference type="Proteomes" id="UP000051497"/>
    </source>
</evidence>
<evidence type="ECO:0000256" key="3">
    <source>
        <dbReference type="ARBA" id="ARBA00022618"/>
    </source>
</evidence>
<keyword evidence="4 6" id="KW-0131">Cell cycle</keyword>
<comment type="similarity">
    <text evidence="1 6">Belongs to the MinE family.</text>
</comment>
<organism evidence="7">
    <name type="scientific">Candidatus Berkiella aquae</name>
    <dbReference type="NCBI Taxonomy" id="295108"/>
    <lineage>
        <taxon>Bacteria</taxon>
        <taxon>Pseudomonadati</taxon>
        <taxon>Pseudomonadota</taxon>
        <taxon>Gammaproteobacteria</taxon>
        <taxon>Candidatus Berkiellales</taxon>
        <taxon>Candidatus Berkiellaceae</taxon>
        <taxon>Candidatus Berkiella</taxon>
    </lineage>
</organism>
<keyword evidence="9" id="KW-1185">Reference proteome</keyword>
<evidence type="ECO:0000256" key="5">
    <source>
        <dbReference type="ARBA" id="ARBA00025265"/>
    </source>
</evidence>
<evidence type="ECO:0000256" key="2">
    <source>
        <dbReference type="ARBA" id="ARBA00020112"/>
    </source>
</evidence>
<gene>
    <name evidence="6 7" type="primary">minE</name>
    <name evidence="8" type="ORF">HT99x_012490</name>
    <name evidence="7" type="ORF">HT99x_02383</name>
</gene>
<sequence>MKIINFLRFLTQKRTPASVAKERLQIIVSHESNRKTGTDIIKQLQKELIEVISKYIKVDQEQIKVQLERSGDYSVLELNVTLPEGAALAHEEEKTAF</sequence>
<dbReference type="Gene3D" id="3.30.1070.10">
    <property type="entry name" value="Cell division topological specificity factor MinE"/>
    <property type="match status" value="1"/>
</dbReference>
<accession>A0A0Q9YUX9</accession>
<dbReference type="EMBL" id="LKAJ01000011">
    <property type="protein sequence ID" value="KRG20455.1"/>
    <property type="molecule type" value="Genomic_DNA"/>
</dbReference>
<keyword evidence="3 6" id="KW-0132">Cell division</keyword>
<dbReference type="InterPro" id="IPR005527">
    <property type="entry name" value="MinE"/>
</dbReference>
<dbReference type="GO" id="GO:0032955">
    <property type="term" value="P:regulation of division septum assembly"/>
    <property type="evidence" value="ECO:0007669"/>
    <property type="project" value="InterPro"/>
</dbReference>
<dbReference type="InterPro" id="IPR036707">
    <property type="entry name" value="MinE_sf"/>
</dbReference>
<dbReference type="Proteomes" id="UP000051497">
    <property type="component" value="Unassembled WGS sequence"/>
</dbReference>
<evidence type="ECO:0000256" key="6">
    <source>
        <dbReference type="HAMAP-Rule" id="MF_00262"/>
    </source>
</evidence>
<evidence type="ECO:0000313" key="8">
    <source>
        <dbReference type="EMBL" id="MCS5712252.1"/>
    </source>
</evidence>
<reference evidence="8" key="3">
    <citation type="submission" date="2021-06" db="EMBL/GenBank/DDBJ databases">
        <title>Genomic Description and Analysis of Intracellular Bacteria, Candidatus Berkiella cookevillensis and Candidatus Berkiella aquae.</title>
        <authorList>
            <person name="Kidane D.T."/>
            <person name="Mehari Y.T."/>
            <person name="Rice F.C."/>
            <person name="Arivett B.A."/>
            <person name="Farone A.L."/>
            <person name="Berk S.G."/>
            <person name="Farone M.B."/>
        </authorList>
    </citation>
    <scope>NUCLEOTIDE SEQUENCE</scope>
    <source>
        <strain evidence="8">HT99</strain>
    </source>
</reference>
<dbReference type="NCBIfam" id="NF001422">
    <property type="entry name" value="PRK00296.1"/>
    <property type="match status" value="1"/>
</dbReference>
<dbReference type="NCBIfam" id="TIGR01215">
    <property type="entry name" value="minE"/>
    <property type="match status" value="1"/>
</dbReference>
<dbReference type="OrthoDB" id="9802655at2"/>
<dbReference type="SUPFAM" id="SSF55229">
    <property type="entry name" value="Cell division protein MinE topological specificity domain"/>
    <property type="match status" value="1"/>
</dbReference>
<evidence type="ECO:0000256" key="1">
    <source>
        <dbReference type="ARBA" id="ARBA00008168"/>
    </source>
</evidence>
<dbReference type="AlphaFoldDB" id="A0A0Q9YUX9"/>
<dbReference type="STRING" id="295108.HT99x_02383"/>
<comment type="function">
    <text evidence="5 6">Prevents the cell division inhibition by proteins MinC and MinD at internal division sites while permitting inhibition at polar sites. This ensures cell division at the proper site by restricting the formation of a division septum at the midpoint of the long axis of the cell.</text>
</comment>
<dbReference type="GO" id="GO:0051301">
    <property type="term" value="P:cell division"/>
    <property type="evidence" value="ECO:0007669"/>
    <property type="project" value="UniProtKB-KW"/>
</dbReference>
<comment type="caution">
    <text evidence="7">The sequence shown here is derived from an EMBL/GenBank/DDBJ whole genome shotgun (WGS) entry which is preliminary data.</text>
</comment>
<reference evidence="8" key="2">
    <citation type="journal article" date="2016" name="Genome Announc.">
        <title>Draft Genome Sequences of Two Novel Amoeba-Resistant Intranuclear Bacteria, 'Candidatus Berkiella cookevillensis' and 'Candidatus Berkiella aquae'.</title>
        <authorList>
            <person name="Mehari Y.T."/>
            <person name="Arivett B.A."/>
            <person name="Farone A.L."/>
            <person name="Gunderson J.H."/>
            <person name="Farone M.B."/>
        </authorList>
    </citation>
    <scope>NUCLEOTIDE SEQUENCE</scope>
    <source>
        <strain evidence="8">HT99</strain>
    </source>
</reference>
<dbReference type="Pfam" id="PF03776">
    <property type="entry name" value="MinE"/>
    <property type="match status" value="1"/>
</dbReference>
<protein>
    <recommendedName>
        <fullName evidence="2 6">Cell division topological specificity factor</fullName>
    </recommendedName>
</protein>
<dbReference type="PATRIC" id="fig|1590043.3.peg.2429"/>
<proteinExistence type="inferred from homology"/>
<dbReference type="HAMAP" id="MF_00262">
    <property type="entry name" value="MinE"/>
    <property type="match status" value="1"/>
</dbReference>
<evidence type="ECO:0000313" key="7">
    <source>
        <dbReference type="EMBL" id="KRG20455.1"/>
    </source>
</evidence>
<name>A0A0Q9YUX9_9GAMM</name>
<evidence type="ECO:0000256" key="4">
    <source>
        <dbReference type="ARBA" id="ARBA00023306"/>
    </source>
</evidence>
<dbReference type="EMBL" id="LKAJ02000001">
    <property type="protein sequence ID" value="MCS5712252.1"/>
    <property type="molecule type" value="Genomic_DNA"/>
</dbReference>
<reference evidence="7" key="1">
    <citation type="submission" date="2015-09" db="EMBL/GenBank/DDBJ databases">
        <title>Draft Genome Sequences of Two Novel Amoeba-resistant Intranuclear Bacteria, Candidatus Berkiella cookevillensis and Candidatus Berkiella aquae.</title>
        <authorList>
            <person name="Mehari Y.T."/>
            <person name="Arivett B.A."/>
            <person name="Farone A.L."/>
            <person name="Gunderson J.H."/>
            <person name="Farone M.B."/>
        </authorList>
    </citation>
    <scope>NUCLEOTIDE SEQUENCE [LARGE SCALE GENOMIC DNA]</scope>
    <source>
        <strain evidence="7">HT99</strain>
    </source>
</reference>
<dbReference type="FunFam" id="3.30.1070.10:FF:000001">
    <property type="entry name" value="Cell division topological specificity factor"/>
    <property type="match status" value="1"/>
</dbReference>